<dbReference type="InterPro" id="IPR052710">
    <property type="entry name" value="CAAX_protease"/>
</dbReference>
<reference evidence="3 4" key="1">
    <citation type="submission" date="2016-08" db="EMBL/GenBank/DDBJ databases">
        <title>A new outlook on sporulation: Clostridium algidixylanolyticum.</title>
        <authorList>
            <person name="Poppleton D.I."/>
            <person name="Gribaldo S."/>
        </authorList>
    </citation>
    <scope>NUCLEOTIDE SEQUENCE [LARGE SCALE GENOMIC DNA]</scope>
    <source>
        <strain evidence="3 4">SPL73</strain>
    </source>
</reference>
<comment type="caution">
    <text evidence="3">The sequence shown here is derived from an EMBL/GenBank/DDBJ whole genome shotgun (WGS) entry which is preliminary data.</text>
</comment>
<sequence>MTSLILHLILPMFFYTGVSSILFLNLNIGALYAAALSSVICAPFLYFVYSRDQKLRSITPAIHLRLNGCFFYILLLGTALCVFGNEIVAMSGLDHISQAYEEAKNAIYMPTLPVQIAAAGFIIPLTEELIFRGLCFAALRDRLSFLPSAFLSAALFGIYHGNLPQGVYAFIIGLAVAWLYEVTQTLLAPVILHVMANLVSLIVTNTILGNLLSGSNNQGVMAIIAIVSFMVSLLCIIRIYRKNNLKEDMV</sequence>
<feature type="transmembrane region" description="Helical" evidence="1">
    <location>
        <begin position="220"/>
        <end position="240"/>
    </location>
</feature>
<dbReference type="PANTHER" id="PTHR36435">
    <property type="entry name" value="SLR1288 PROTEIN"/>
    <property type="match status" value="1"/>
</dbReference>
<dbReference type="EMBL" id="MCIA01000018">
    <property type="protein sequence ID" value="RKD31521.1"/>
    <property type="molecule type" value="Genomic_DNA"/>
</dbReference>
<protein>
    <recommendedName>
        <fullName evidence="2">CAAX prenyl protease 2/Lysostaphin resistance protein A-like domain-containing protein</fullName>
    </recommendedName>
</protein>
<feature type="transmembrane region" description="Helical" evidence="1">
    <location>
        <begin position="30"/>
        <end position="49"/>
    </location>
</feature>
<organism evidence="3 4">
    <name type="scientific">Lacrimispora algidixylanolytica</name>
    <dbReference type="NCBI Taxonomy" id="94868"/>
    <lineage>
        <taxon>Bacteria</taxon>
        <taxon>Bacillati</taxon>
        <taxon>Bacillota</taxon>
        <taxon>Clostridia</taxon>
        <taxon>Lachnospirales</taxon>
        <taxon>Lachnospiraceae</taxon>
        <taxon>Lacrimispora</taxon>
    </lineage>
</organism>
<keyword evidence="1" id="KW-0472">Membrane</keyword>
<gene>
    <name evidence="3" type="ORF">BET01_20150</name>
</gene>
<dbReference type="Proteomes" id="UP000284277">
    <property type="component" value="Unassembled WGS sequence"/>
</dbReference>
<keyword evidence="1" id="KW-1133">Transmembrane helix</keyword>
<evidence type="ECO:0000313" key="4">
    <source>
        <dbReference type="Proteomes" id="UP000284277"/>
    </source>
</evidence>
<dbReference type="GO" id="GO:0004175">
    <property type="term" value="F:endopeptidase activity"/>
    <property type="evidence" value="ECO:0007669"/>
    <property type="project" value="UniProtKB-ARBA"/>
</dbReference>
<accession>A0A419T272</accession>
<dbReference type="Pfam" id="PF02517">
    <property type="entry name" value="Rce1-like"/>
    <property type="match status" value="1"/>
</dbReference>
<evidence type="ECO:0000313" key="3">
    <source>
        <dbReference type="EMBL" id="RKD31521.1"/>
    </source>
</evidence>
<feature type="transmembrane region" description="Helical" evidence="1">
    <location>
        <begin position="166"/>
        <end position="183"/>
    </location>
</feature>
<feature type="domain" description="CAAX prenyl protease 2/Lysostaphin resistance protein A-like" evidence="2">
    <location>
        <begin position="112"/>
        <end position="199"/>
    </location>
</feature>
<keyword evidence="1" id="KW-0812">Transmembrane</keyword>
<name>A0A419T272_9FIRM</name>
<dbReference type="GO" id="GO:0080120">
    <property type="term" value="P:CAAX-box protein maturation"/>
    <property type="evidence" value="ECO:0007669"/>
    <property type="project" value="UniProtKB-ARBA"/>
</dbReference>
<feature type="transmembrane region" description="Helical" evidence="1">
    <location>
        <begin position="190"/>
        <end position="208"/>
    </location>
</feature>
<dbReference type="AlphaFoldDB" id="A0A419T272"/>
<dbReference type="PANTHER" id="PTHR36435:SF1">
    <property type="entry name" value="CAAX AMINO TERMINAL PROTEASE FAMILY PROTEIN"/>
    <property type="match status" value="1"/>
</dbReference>
<keyword evidence="4" id="KW-1185">Reference proteome</keyword>
<evidence type="ECO:0000256" key="1">
    <source>
        <dbReference type="SAM" id="Phobius"/>
    </source>
</evidence>
<proteinExistence type="predicted"/>
<dbReference type="InterPro" id="IPR003675">
    <property type="entry name" value="Rce1/LyrA-like_dom"/>
</dbReference>
<feature type="transmembrane region" description="Helical" evidence="1">
    <location>
        <begin position="70"/>
        <end position="92"/>
    </location>
</feature>
<evidence type="ECO:0000259" key="2">
    <source>
        <dbReference type="Pfam" id="PF02517"/>
    </source>
</evidence>